<gene>
    <name evidence="22" type="ORF">C5167_024131</name>
</gene>
<keyword evidence="13" id="KW-1015">Disulfide bond</keyword>
<evidence type="ECO:0000313" key="22">
    <source>
        <dbReference type="EMBL" id="RZC62348.1"/>
    </source>
</evidence>
<dbReference type="InterPro" id="IPR001245">
    <property type="entry name" value="Ser-Thr/Tyr_kinase_cat_dom"/>
</dbReference>
<evidence type="ECO:0000256" key="2">
    <source>
        <dbReference type="ARBA" id="ARBA00012513"/>
    </source>
</evidence>
<dbReference type="GO" id="GO:0048544">
    <property type="term" value="P:recognition of pollen"/>
    <property type="evidence" value="ECO:0007669"/>
    <property type="project" value="InterPro"/>
</dbReference>
<dbReference type="Pfam" id="PF00954">
    <property type="entry name" value="S_locus_glycop"/>
    <property type="match status" value="1"/>
</dbReference>
<dbReference type="SMART" id="SM00108">
    <property type="entry name" value="B_lectin"/>
    <property type="match status" value="1"/>
</dbReference>
<evidence type="ECO:0000256" key="3">
    <source>
        <dbReference type="ARBA" id="ARBA00022475"/>
    </source>
</evidence>
<keyword evidence="7" id="KW-0732">Signal</keyword>
<dbReference type="PROSITE" id="PS00107">
    <property type="entry name" value="PROTEIN_KINASE_ATP"/>
    <property type="match status" value="1"/>
</dbReference>
<dbReference type="FunFam" id="2.90.10.10:FF:000001">
    <property type="entry name" value="G-type lectin S-receptor-like serine/threonine-protein kinase"/>
    <property type="match status" value="1"/>
</dbReference>
<comment type="subcellular location">
    <subcellularLocation>
        <location evidence="1">Cell membrane</location>
        <topology evidence="1">Single-pass type I membrane protein</topology>
    </subcellularLocation>
</comment>
<dbReference type="Pfam" id="PF11883">
    <property type="entry name" value="DUF3403"/>
    <property type="match status" value="1"/>
</dbReference>
<dbReference type="InterPro" id="IPR011009">
    <property type="entry name" value="Kinase-like_dom_sf"/>
</dbReference>
<dbReference type="SUPFAM" id="SSF51110">
    <property type="entry name" value="alpha-D-mannose-specific plant lectins"/>
    <property type="match status" value="1"/>
</dbReference>
<keyword evidence="5" id="KW-0808">Transferase</keyword>
<evidence type="ECO:0000256" key="4">
    <source>
        <dbReference type="ARBA" id="ARBA00022527"/>
    </source>
</evidence>
<organism evidence="22 23">
    <name type="scientific">Papaver somniferum</name>
    <name type="common">Opium poppy</name>
    <dbReference type="NCBI Taxonomy" id="3469"/>
    <lineage>
        <taxon>Eukaryota</taxon>
        <taxon>Viridiplantae</taxon>
        <taxon>Streptophyta</taxon>
        <taxon>Embryophyta</taxon>
        <taxon>Tracheophyta</taxon>
        <taxon>Spermatophyta</taxon>
        <taxon>Magnoliopsida</taxon>
        <taxon>Ranunculales</taxon>
        <taxon>Papaveraceae</taxon>
        <taxon>Papaveroideae</taxon>
        <taxon>Papaver</taxon>
    </lineage>
</organism>
<keyword evidence="10 17" id="KW-0067">ATP-binding</keyword>
<evidence type="ECO:0000256" key="14">
    <source>
        <dbReference type="ARBA" id="ARBA00023180"/>
    </source>
</evidence>
<evidence type="ECO:0000256" key="11">
    <source>
        <dbReference type="ARBA" id="ARBA00022989"/>
    </source>
</evidence>
<dbReference type="PANTHER" id="PTHR27002:SF1082">
    <property type="entry name" value="OS06G0693000 PROTEIN"/>
    <property type="match status" value="1"/>
</dbReference>
<dbReference type="AlphaFoldDB" id="A0A4Y7JRB4"/>
<evidence type="ECO:0000256" key="9">
    <source>
        <dbReference type="ARBA" id="ARBA00022777"/>
    </source>
</evidence>
<keyword evidence="12 18" id="KW-0472">Membrane</keyword>
<evidence type="ECO:0000256" key="13">
    <source>
        <dbReference type="ARBA" id="ARBA00023157"/>
    </source>
</evidence>
<dbReference type="Pfam" id="PF08276">
    <property type="entry name" value="PAN_2"/>
    <property type="match status" value="1"/>
</dbReference>
<dbReference type="EMBL" id="CM010719">
    <property type="protein sequence ID" value="RZC62348.1"/>
    <property type="molecule type" value="Genomic_DNA"/>
</dbReference>
<evidence type="ECO:0000256" key="18">
    <source>
        <dbReference type="SAM" id="Phobius"/>
    </source>
</evidence>
<dbReference type="InterPro" id="IPR017441">
    <property type="entry name" value="Protein_kinase_ATP_BS"/>
</dbReference>
<keyword evidence="9" id="KW-0418">Kinase</keyword>
<evidence type="ECO:0000256" key="6">
    <source>
        <dbReference type="ARBA" id="ARBA00022692"/>
    </source>
</evidence>
<dbReference type="Gene3D" id="3.30.200.20">
    <property type="entry name" value="Phosphorylase Kinase, domain 1"/>
    <property type="match status" value="1"/>
</dbReference>
<dbReference type="SMART" id="SM00220">
    <property type="entry name" value="S_TKc"/>
    <property type="match status" value="1"/>
</dbReference>
<evidence type="ECO:0000256" key="10">
    <source>
        <dbReference type="ARBA" id="ARBA00022840"/>
    </source>
</evidence>
<dbReference type="InterPro" id="IPR001480">
    <property type="entry name" value="Bulb-type_lectin_dom"/>
</dbReference>
<proteinExistence type="predicted"/>
<dbReference type="Pfam" id="PF07714">
    <property type="entry name" value="PK_Tyr_Ser-Thr"/>
    <property type="match status" value="1"/>
</dbReference>
<dbReference type="Gene3D" id="2.90.10.10">
    <property type="entry name" value="Bulb-type lectin domain"/>
    <property type="match status" value="1"/>
</dbReference>
<evidence type="ECO:0000256" key="1">
    <source>
        <dbReference type="ARBA" id="ARBA00004251"/>
    </source>
</evidence>
<dbReference type="PROSITE" id="PS50011">
    <property type="entry name" value="PROTEIN_KINASE_DOM"/>
    <property type="match status" value="2"/>
</dbReference>
<dbReference type="InterPro" id="IPR000719">
    <property type="entry name" value="Prot_kinase_dom"/>
</dbReference>
<dbReference type="InterPro" id="IPR021820">
    <property type="entry name" value="S-locus_recpt_kinase_C"/>
</dbReference>
<dbReference type="Gene3D" id="1.10.510.10">
    <property type="entry name" value="Transferase(Phosphotransferase) domain 1"/>
    <property type="match status" value="2"/>
</dbReference>
<dbReference type="CDD" id="cd14066">
    <property type="entry name" value="STKc_IRAK"/>
    <property type="match status" value="1"/>
</dbReference>
<dbReference type="OMA" id="GNWINGC"/>
<sequence>MILVLVYDMGWIFSNQRGSDLYIRLAHSEIDPARKNGTDIASKHNRSRGISKNAKLVIVIAALVGTVAISICMYSFWKWLPKQRGNIASDLNNTHKETRDPLKVFKFQELAVATNNFSEANMLGQGVQDPTKRELLDWRKRFQIIEGISRGMLYLHRDSRMRVIHRDLKVSNILLDEDLNPKISEFGMARIFGGNEQQASTRRGIYAPGVSLRWPVSDVFSFGVVLLEVVCGRKTTSFHHLEQPLSLLGYAWQLWNESKMELLIDPSMLHESTPVAEIFRCIQVGLLCVQECARDRPTMSTTLSMLTSEIATLTPPNSLHFIERRVSTPLDSLAQSPVSASTNHLTMTQIQGPNDTPYLPLPILQSRMDSDVKLAVAVKFMGRTGSRGQNCYAVDSSTITPTKAITDSQTLTSRGGVFKLGFFSPPNSTHRYVGIWYEFDPRQNIVWVANRDNPLRDSSGTLRIADDGNLVIVDGRGVVFWNTNVSGINAPNNSVAELLDTGNLEFRLLNESVWQSFDHPTHTFLPGMEIGGSTLTGKKLELTSWKSESDPSTGIFSLMLELLGDHPQLVVRRNGSNSLLWRSGPWNSIIFIGIPEMTYAQAFSLSEDNTYISFKDPNKLYQQFALDHHGAFLGKQWDADLDNWYEFWSSQNNICDTYGMCGPFGSCNPSNSPICSCLIGFKPKFEDEWSKGNWSGGCVRNTQLECQDSGLGNLDSVDGFQKLESVKVPDNAIVSLLSISLLEDSRMICLRNCSCLAYSFDIGVGCMTWDENLVDIQQFNQRGADLYIRLAHSDIDLALKNSTDPAREDGTDHGLSKNGIVIIVIIAVLVGMVAISICAYLFWKWLTKQKGYFASNWDNFHEETPDDPDQLKVFKFQELATATNNFNGANMLGQGGFGQVYKGTLSDGQEIAVKRLSKGSIQGLGEFKNEVIVISKVQHRNLVRLLGCCLEGEEKMLIYEYMPNKSLDAFLFDPTKRELLDWKKRFQIIEGISRGMLYLHRDSRLRVIHRDLKASNVLLDEDLNPKISDFGMARIFGGNEQQASTGRVVGTLGYMPPEYIMDGRFSEKSDVFSFGVLLLEVVSGRKTTSFHHLEQSLSLLGYAWQLWNESKMELLIDPAILNESTPLAEIFRCIQVGLLCVQECARDRPTMSTTLSMLTSEITTLPTPKQPAFMERRVSTPLDSFAQSTGSASVNHLTITHIEGR</sequence>
<feature type="domain" description="Protein kinase" evidence="19">
    <location>
        <begin position="886"/>
        <end position="1173"/>
    </location>
</feature>
<name>A0A4Y7JRB4_PAPSO</name>
<dbReference type="PANTHER" id="PTHR27002">
    <property type="entry name" value="RECEPTOR-LIKE SERINE/THREONINE-PROTEIN KINASE SD1-8"/>
    <property type="match status" value="1"/>
</dbReference>
<keyword evidence="23" id="KW-1185">Reference proteome</keyword>
<evidence type="ECO:0000313" key="23">
    <source>
        <dbReference type="Proteomes" id="UP000316621"/>
    </source>
</evidence>
<dbReference type="Pfam" id="PF01453">
    <property type="entry name" value="B_lectin"/>
    <property type="match status" value="1"/>
</dbReference>
<reference evidence="22 23" key="1">
    <citation type="journal article" date="2018" name="Science">
        <title>The opium poppy genome and morphinan production.</title>
        <authorList>
            <person name="Guo L."/>
            <person name="Winzer T."/>
            <person name="Yang X."/>
            <person name="Li Y."/>
            <person name="Ning Z."/>
            <person name="He Z."/>
            <person name="Teodor R."/>
            <person name="Lu Y."/>
            <person name="Bowser T.A."/>
            <person name="Graham I.A."/>
            <person name="Ye K."/>
        </authorList>
    </citation>
    <scope>NUCLEOTIDE SEQUENCE [LARGE SCALE GENOMIC DNA]</scope>
    <source>
        <strain evidence="23">cv. HN1</strain>
        <tissue evidence="22">Leaves</tissue>
    </source>
</reference>
<evidence type="ECO:0000256" key="12">
    <source>
        <dbReference type="ARBA" id="ARBA00023136"/>
    </source>
</evidence>
<dbReference type="FunFam" id="1.10.510.10:FF:000060">
    <property type="entry name" value="G-type lectin S-receptor-like serine/threonine-protein kinase"/>
    <property type="match status" value="2"/>
</dbReference>
<dbReference type="InterPro" id="IPR000858">
    <property type="entry name" value="S_locus_glycoprot_dom"/>
</dbReference>
<dbReference type="InterPro" id="IPR036426">
    <property type="entry name" value="Bulb-type_lectin_dom_sf"/>
</dbReference>
<keyword evidence="6 18" id="KW-0812">Transmembrane</keyword>
<feature type="transmembrane region" description="Helical" evidence="18">
    <location>
        <begin position="56"/>
        <end position="77"/>
    </location>
</feature>
<evidence type="ECO:0000256" key="16">
    <source>
        <dbReference type="ARBA" id="ARBA00048679"/>
    </source>
</evidence>
<accession>A0A4Y7JRB4</accession>
<dbReference type="CDD" id="cd01098">
    <property type="entry name" value="PAN_AP_plant"/>
    <property type="match status" value="1"/>
</dbReference>
<evidence type="ECO:0000259" key="19">
    <source>
        <dbReference type="PROSITE" id="PS50011"/>
    </source>
</evidence>
<dbReference type="FunFam" id="3.30.200.20:FF:000195">
    <property type="entry name" value="G-type lectin S-receptor-like serine/threonine-protein kinase"/>
    <property type="match status" value="1"/>
</dbReference>
<evidence type="ECO:0000259" key="21">
    <source>
        <dbReference type="PROSITE" id="PS50948"/>
    </source>
</evidence>
<comment type="catalytic activity">
    <reaction evidence="15">
        <text>L-threonyl-[protein] + ATP = O-phospho-L-threonyl-[protein] + ADP + H(+)</text>
        <dbReference type="Rhea" id="RHEA:46608"/>
        <dbReference type="Rhea" id="RHEA-COMP:11060"/>
        <dbReference type="Rhea" id="RHEA-COMP:11605"/>
        <dbReference type="ChEBI" id="CHEBI:15378"/>
        <dbReference type="ChEBI" id="CHEBI:30013"/>
        <dbReference type="ChEBI" id="CHEBI:30616"/>
        <dbReference type="ChEBI" id="CHEBI:61977"/>
        <dbReference type="ChEBI" id="CHEBI:456216"/>
        <dbReference type="EC" id="2.7.11.1"/>
    </reaction>
</comment>
<dbReference type="CDD" id="cd00028">
    <property type="entry name" value="B_lectin"/>
    <property type="match status" value="1"/>
</dbReference>
<evidence type="ECO:0000256" key="7">
    <source>
        <dbReference type="ARBA" id="ARBA00022729"/>
    </source>
</evidence>
<feature type="transmembrane region" description="Helical" evidence="18">
    <location>
        <begin position="820"/>
        <end position="843"/>
    </location>
</feature>
<feature type="domain" description="Bulb-type lectin" evidence="20">
    <location>
        <begin position="396"/>
        <end position="519"/>
    </location>
</feature>
<feature type="binding site" evidence="17">
    <location>
        <position position="914"/>
    </location>
    <ligand>
        <name>ATP</name>
        <dbReference type="ChEBI" id="CHEBI:30616"/>
    </ligand>
</feature>
<protein>
    <recommendedName>
        <fullName evidence="2">non-specific serine/threonine protein kinase</fullName>
        <ecNumber evidence="2">2.7.11.1</ecNumber>
    </recommendedName>
</protein>
<dbReference type="EC" id="2.7.11.1" evidence="2"/>
<keyword evidence="14" id="KW-0325">Glycoprotein</keyword>
<dbReference type="GO" id="GO:0005886">
    <property type="term" value="C:plasma membrane"/>
    <property type="evidence" value="ECO:0007669"/>
    <property type="project" value="UniProtKB-SubCell"/>
</dbReference>
<keyword evidence="11 18" id="KW-1133">Transmembrane helix</keyword>
<dbReference type="Pfam" id="PF00069">
    <property type="entry name" value="Pkinase"/>
    <property type="match status" value="1"/>
</dbReference>
<dbReference type="PROSITE" id="PS50927">
    <property type="entry name" value="BULB_LECTIN"/>
    <property type="match status" value="1"/>
</dbReference>
<dbReference type="Gramene" id="RZC62348">
    <property type="protein sequence ID" value="RZC62348"/>
    <property type="gene ID" value="C5167_024131"/>
</dbReference>
<keyword evidence="4" id="KW-0723">Serine/threonine-protein kinase</keyword>
<dbReference type="InterPro" id="IPR008271">
    <property type="entry name" value="Ser/Thr_kinase_AS"/>
</dbReference>
<dbReference type="GO" id="GO:0005524">
    <property type="term" value="F:ATP binding"/>
    <property type="evidence" value="ECO:0007669"/>
    <property type="project" value="UniProtKB-UniRule"/>
</dbReference>
<evidence type="ECO:0000256" key="5">
    <source>
        <dbReference type="ARBA" id="ARBA00022679"/>
    </source>
</evidence>
<dbReference type="GO" id="GO:0004674">
    <property type="term" value="F:protein serine/threonine kinase activity"/>
    <property type="evidence" value="ECO:0007669"/>
    <property type="project" value="UniProtKB-KW"/>
</dbReference>
<keyword evidence="8 17" id="KW-0547">Nucleotide-binding</keyword>
<evidence type="ECO:0000256" key="15">
    <source>
        <dbReference type="ARBA" id="ARBA00047899"/>
    </source>
</evidence>
<dbReference type="PROSITE" id="PS50948">
    <property type="entry name" value="PAN"/>
    <property type="match status" value="1"/>
</dbReference>
<comment type="catalytic activity">
    <reaction evidence="16">
        <text>L-seryl-[protein] + ATP = O-phospho-L-seryl-[protein] + ADP + H(+)</text>
        <dbReference type="Rhea" id="RHEA:17989"/>
        <dbReference type="Rhea" id="RHEA-COMP:9863"/>
        <dbReference type="Rhea" id="RHEA-COMP:11604"/>
        <dbReference type="ChEBI" id="CHEBI:15378"/>
        <dbReference type="ChEBI" id="CHEBI:29999"/>
        <dbReference type="ChEBI" id="CHEBI:30616"/>
        <dbReference type="ChEBI" id="CHEBI:83421"/>
        <dbReference type="ChEBI" id="CHEBI:456216"/>
        <dbReference type="EC" id="2.7.11.1"/>
    </reaction>
</comment>
<dbReference type="Proteomes" id="UP000316621">
    <property type="component" value="Chromosome 5"/>
</dbReference>
<keyword evidence="3" id="KW-1003">Cell membrane</keyword>
<dbReference type="SUPFAM" id="SSF56112">
    <property type="entry name" value="Protein kinase-like (PK-like)"/>
    <property type="match status" value="2"/>
</dbReference>
<evidence type="ECO:0000256" key="8">
    <source>
        <dbReference type="ARBA" id="ARBA00022741"/>
    </source>
</evidence>
<dbReference type="PROSITE" id="PS00108">
    <property type="entry name" value="PROTEIN_KINASE_ST"/>
    <property type="match status" value="2"/>
</dbReference>
<feature type="domain" description="Protein kinase" evidence="19">
    <location>
        <begin position="1"/>
        <end position="310"/>
    </location>
</feature>
<dbReference type="InterPro" id="IPR003609">
    <property type="entry name" value="Pan_app"/>
</dbReference>
<evidence type="ECO:0000256" key="17">
    <source>
        <dbReference type="PROSITE-ProRule" id="PRU10141"/>
    </source>
</evidence>
<feature type="domain" description="Apple" evidence="21">
    <location>
        <begin position="706"/>
        <end position="791"/>
    </location>
</feature>
<evidence type="ECO:0000259" key="20">
    <source>
        <dbReference type="PROSITE" id="PS50927"/>
    </source>
</evidence>